<dbReference type="Gramene" id="GBG60340">
    <property type="protein sequence ID" value="GBG60340"/>
    <property type="gene ID" value="CBR_g4296"/>
</dbReference>
<dbReference type="AlphaFoldDB" id="A0A388JRD0"/>
<keyword evidence="1" id="KW-0175">Coiled coil</keyword>
<dbReference type="Proteomes" id="UP000265515">
    <property type="component" value="Unassembled WGS sequence"/>
</dbReference>
<evidence type="ECO:0000256" key="2">
    <source>
        <dbReference type="SAM" id="MobiDB-lite"/>
    </source>
</evidence>
<keyword evidence="4" id="KW-1185">Reference proteome</keyword>
<gene>
    <name evidence="3" type="ORF">CBR_g4296</name>
</gene>
<dbReference type="EMBL" id="BFEA01000010">
    <property type="protein sequence ID" value="GBG60340.1"/>
    <property type="molecule type" value="Genomic_DNA"/>
</dbReference>
<evidence type="ECO:0000256" key="1">
    <source>
        <dbReference type="SAM" id="Coils"/>
    </source>
</evidence>
<comment type="caution">
    <text evidence="3">The sequence shown here is derived from an EMBL/GenBank/DDBJ whole genome shotgun (WGS) entry which is preliminary data.</text>
</comment>
<evidence type="ECO:0000313" key="3">
    <source>
        <dbReference type="EMBL" id="GBG60340.1"/>
    </source>
</evidence>
<sequence>MSHGGVDFLGGLVVGVSREGIGNAVAFVGDVANGECELGKKVQPADLAWCDVLLSEDREDDGVVSAVGEVLPVEVGAPDFEGVDHGEEFLLVGGVVHLRGKDLLACEGDGVFVGWSLGDGEDLAKVLKVGLEGGTINEDVIEVYDETNIEEVVEDVVHGGLEYGGGISESERHHEELVVPEPRVECGLVGVLLADANLVEATVKVDLGKTLGSTEAVKKLGDPRYYPGNLEDVPNTGNAPTIMRIADLRCGVHSRDPPTGYPTAHCKGEINLALCELLSTRQDTHKGTSTSPYTAEQDAKAAAILKERREKKEAKKKALIEEQAAKLKKIEEEMVREKKRLRKEAAEKLKAVEEEEEVEEPPLERRRTGGRGESSGTNEDQMAKKITDWVAGLSLGEEEEALIRNPLKRQAIEDEKRMEWKFRLTREKERRMEAASQAAKELEEVKKQRAQMAKQVDLLGKMEIMVRNIERLAPVQEEQYQFGRGQDIALRSIRLGLRDFARELATQVGSEVNVWDRGKWWRDKKEETLDSWLRTVPVWVRAKRTLVEEEVISVASYLEGLVARWLNGLVASKEFGRNMGDSAKTYTLESFMDLVEARWHNLQQAQIAIDGLLKLDARKYKSVRELTTTVERLIVVPGNQTEIDDISDLVEISELDDEDSVEGSNLAVVVKTKAGGRG</sequence>
<feature type="region of interest" description="Disordered" evidence="2">
    <location>
        <begin position="347"/>
        <end position="383"/>
    </location>
</feature>
<protein>
    <submittedName>
        <fullName evidence="3">Uncharacterized protein</fullName>
    </submittedName>
</protein>
<accession>A0A388JRD0</accession>
<organism evidence="3 4">
    <name type="scientific">Chara braunii</name>
    <name type="common">Braun's stonewort</name>
    <dbReference type="NCBI Taxonomy" id="69332"/>
    <lineage>
        <taxon>Eukaryota</taxon>
        <taxon>Viridiplantae</taxon>
        <taxon>Streptophyta</taxon>
        <taxon>Charophyceae</taxon>
        <taxon>Charales</taxon>
        <taxon>Characeae</taxon>
        <taxon>Chara</taxon>
    </lineage>
</organism>
<dbReference type="OrthoDB" id="10672405at2759"/>
<reference evidence="3 4" key="1">
    <citation type="journal article" date="2018" name="Cell">
        <title>The Chara Genome: Secondary Complexity and Implications for Plant Terrestrialization.</title>
        <authorList>
            <person name="Nishiyama T."/>
            <person name="Sakayama H."/>
            <person name="Vries J.D."/>
            <person name="Buschmann H."/>
            <person name="Saint-Marcoux D."/>
            <person name="Ullrich K.K."/>
            <person name="Haas F.B."/>
            <person name="Vanderstraeten L."/>
            <person name="Becker D."/>
            <person name="Lang D."/>
            <person name="Vosolsobe S."/>
            <person name="Rombauts S."/>
            <person name="Wilhelmsson P.K.I."/>
            <person name="Janitza P."/>
            <person name="Kern R."/>
            <person name="Heyl A."/>
            <person name="Rumpler F."/>
            <person name="Villalobos L.I.A.C."/>
            <person name="Clay J.M."/>
            <person name="Skokan R."/>
            <person name="Toyoda A."/>
            <person name="Suzuki Y."/>
            <person name="Kagoshima H."/>
            <person name="Schijlen E."/>
            <person name="Tajeshwar N."/>
            <person name="Catarino B."/>
            <person name="Hetherington A.J."/>
            <person name="Saltykova A."/>
            <person name="Bonnot C."/>
            <person name="Breuninger H."/>
            <person name="Symeonidi A."/>
            <person name="Radhakrishnan G.V."/>
            <person name="Van Nieuwerburgh F."/>
            <person name="Deforce D."/>
            <person name="Chang C."/>
            <person name="Karol K.G."/>
            <person name="Hedrich R."/>
            <person name="Ulvskov P."/>
            <person name="Glockner G."/>
            <person name="Delwiche C.F."/>
            <person name="Petrasek J."/>
            <person name="Van de Peer Y."/>
            <person name="Friml J."/>
            <person name="Beilby M."/>
            <person name="Dolan L."/>
            <person name="Kohara Y."/>
            <person name="Sugano S."/>
            <person name="Fujiyama A."/>
            <person name="Delaux P.-M."/>
            <person name="Quint M."/>
            <person name="TheiBen G."/>
            <person name="Hagemann M."/>
            <person name="Harholt J."/>
            <person name="Dunand C."/>
            <person name="Zachgo S."/>
            <person name="Langdale J."/>
            <person name="Maumus F."/>
            <person name="Straeten D.V.D."/>
            <person name="Gould S.B."/>
            <person name="Rensing S.A."/>
        </authorList>
    </citation>
    <scope>NUCLEOTIDE SEQUENCE [LARGE SCALE GENOMIC DNA]</scope>
    <source>
        <strain evidence="3 4">S276</strain>
    </source>
</reference>
<feature type="coiled-coil region" evidence="1">
    <location>
        <begin position="425"/>
        <end position="455"/>
    </location>
</feature>
<evidence type="ECO:0000313" key="4">
    <source>
        <dbReference type="Proteomes" id="UP000265515"/>
    </source>
</evidence>
<name>A0A388JRD0_CHABU</name>
<proteinExistence type="predicted"/>